<dbReference type="Proteomes" id="UP000473278">
    <property type="component" value="Unassembled WGS sequence"/>
</dbReference>
<keyword evidence="2" id="KW-1185">Reference proteome</keyword>
<protein>
    <recommendedName>
        <fullName evidence="3">SatD family (SatD)</fullName>
    </recommendedName>
</protein>
<comment type="caution">
    <text evidence="1">The sequence shown here is derived from an EMBL/GenBank/DDBJ whole genome shotgun (WGS) entry which is preliminary data.</text>
</comment>
<organism evidence="1 2">
    <name type="scientific">Halalkalibaculum roseum</name>
    <dbReference type="NCBI Taxonomy" id="2709311"/>
    <lineage>
        <taxon>Bacteria</taxon>
        <taxon>Pseudomonadati</taxon>
        <taxon>Balneolota</taxon>
        <taxon>Balneolia</taxon>
        <taxon>Balneolales</taxon>
        <taxon>Balneolaceae</taxon>
        <taxon>Halalkalibaculum</taxon>
    </lineage>
</organism>
<gene>
    <name evidence="1" type="ORF">G3570_06015</name>
</gene>
<dbReference type="InterPro" id="IPR032580">
    <property type="entry name" value="SatD"/>
</dbReference>
<dbReference type="AlphaFoldDB" id="A0A6M1SVP4"/>
<evidence type="ECO:0008006" key="3">
    <source>
        <dbReference type="Google" id="ProtNLM"/>
    </source>
</evidence>
<accession>A0A6M1SVP4</accession>
<name>A0A6M1SVP4_9BACT</name>
<proteinExistence type="predicted"/>
<evidence type="ECO:0000313" key="1">
    <source>
        <dbReference type="EMBL" id="NGP76178.1"/>
    </source>
</evidence>
<evidence type="ECO:0000313" key="2">
    <source>
        <dbReference type="Proteomes" id="UP000473278"/>
    </source>
</evidence>
<dbReference type="EMBL" id="JAALLT010000002">
    <property type="protein sequence ID" value="NGP76178.1"/>
    <property type="molecule type" value="Genomic_DNA"/>
</dbReference>
<sequence length="230" mass="25929">MKTYIVLIGDIEASKELEESKRHQVQKALKDAFEEINDSCSSLVSPYTVTLGDEFQAVFSQADDLFVHAWKILAALHPVRVRFSIGVGQITTSLNREQALGMDGPAFHLARDGVEQLKESGYLFNIAVQETSNAWVRSINNSLYLFSNQVRSWNKNRLNILYMLETGKNYKQITKVLGISEPAFYKNIDAASLDVVIDLFKDISEIINKWVANELHDISYAAESDTDFTA</sequence>
<reference evidence="1 2" key="1">
    <citation type="submission" date="2020-02" db="EMBL/GenBank/DDBJ databases">
        <title>Balneolaceae bacterium YR4-1, complete genome.</title>
        <authorList>
            <person name="Li Y."/>
            <person name="Wu S."/>
        </authorList>
    </citation>
    <scope>NUCLEOTIDE SEQUENCE [LARGE SCALE GENOMIC DNA]</scope>
    <source>
        <strain evidence="1 2">YR4-1</strain>
    </source>
</reference>
<dbReference type="Pfam" id="PF16264">
    <property type="entry name" value="SatD"/>
    <property type="match status" value="1"/>
</dbReference>
<dbReference type="RefSeq" id="WP_165140288.1">
    <property type="nucleotide sequence ID" value="NZ_JAALLT010000002.1"/>
</dbReference>